<protein>
    <submittedName>
        <fullName evidence="1">Uncharacterized protein</fullName>
    </submittedName>
</protein>
<comment type="caution">
    <text evidence="1">The sequence shown here is derived from an EMBL/GenBank/DDBJ whole genome shotgun (WGS) entry which is preliminary data.</text>
</comment>
<reference evidence="2" key="1">
    <citation type="journal article" date="2022" name="Nat. Commun.">
        <title>Chromosome evolution and the genetic basis of agronomically important traits in greater yam.</title>
        <authorList>
            <person name="Bredeson J.V."/>
            <person name="Lyons J.B."/>
            <person name="Oniyinde I.O."/>
            <person name="Okereke N.R."/>
            <person name="Kolade O."/>
            <person name="Nnabue I."/>
            <person name="Nwadili C.O."/>
            <person name="Hribova E."/>
            <person name="Parker M."/>
            <person name="Nwogha J."/>
            <person name="Shu S."/>
            <person name="Carlson J."/>
            <person name="Kariba R."/>
            <person name="Muthemba S."/>
            <person name="Knop K."/>
            <person name="Barton G.J."/>
            <person name="Sherwood A.V."/>
            <person name="Lopez-Montes A."/>
            <person name="Asiedu R."/>
            <person name="Jamnadass R."/>
            <person name="Muchugi A."/>
            <person name="Goodstein D."/>
            <person name="Egesi C.N."/>
            <person name="Featherston J."/>
            <person name="Asfaw A."/>
            <person name="Simpson G.G."/>
            <person name="Dolezel J."/>
            <person name="Hendre P.S."/>
            <person name="Van Deynze A."/>
            <person name="Kumar P.L."/>
            <person name="Obidiegwu J.E."/>
            <person name="Bhattacharjee R."/>
            <person name="Rokhsar D.S."/>
        </authorList>
    </citation>
    <scope>NUCLEOTIDE SEQUENCE [LARGE SCALE GENOMIC DNA]</scope>
    <source>
        <strain evidence="2">cv. TDa95/00328</strain>
    </source>
</reference>
<keyword evidence="2" id="KW-1185">Reference proteome</keyword>
<gene>
    <name evidence="1" type="ORF">IHE45_09G050700</name>
</gene>
<proteinExistence type="predicted"/>
<dbReference type="EMBL" id="CM037019">
    <property type="protein sequence ID" value="KAH7672377.1"/>
    <property type="molecule type" value="Genomic_DNA"/>
</dbReference>
<sequence length="296" mass="32400">MGDLTPYADLASHHMCKSLYSSTYEKSCIEQEYCTSSHLDTVAATSAEDLVVHELGASLCRILQVHDTCIHSCLCSTASNHLTACSQKVIKSLPLEADMQKCTSDPPVIPSSGWLQSHHLAIDGVEESINTVDDKNLSEAGTLASSNLVPIPVKLISCLKGARALRGKSPNTSFRVKWAPEVYDPPVTSSSRIVKSHNQRSKAKRKECHKHKSDKGKSARRISSEPKHANRGSKYNAIDPRIIRLRSLNDKSVPLNFRPQNVDVLGFTATGQDSKCGNSFYMELLASMRVPVAEAL</sequence>
<name>A0ACB7VFC9_DIOAL</name>
<dbReference type="Proteomes" id="UP000827976">
    <property type="component" value="Chromosome 9"/>
</dbReference>
<accession>A0ACB7VFC9</accession>
<evidence type="ECO:0000313" key="1">
    <source>
        <dbReference type="EMBL" id="KAH7672377.1"/>
    </source>
</evidence>
<organism evidence="1 2">
    <name type="scientific">Dioscorea alata</name>
    <name type="common">Purple yam</name>
    <dbReference type="NCBI Taxonomy" id="55571"/>
    <lineage>
        <taxon>Eukaryota</taxon>
        <taxon>Viridiplantae</taxon>
        <taxon>Streptophyta</taxon>
        <taxon>Embryophyta</taxon>
        <taxon>Tracheophyta</taxon>
        <taxon>Spermatophyta</taxon>
        <taxon>Magnoliopsida</taxon>
        <taxon>Liliopsida</taxon>
        <taxon>Dioscoreales</taxon>
        <taxon>Dioscoreaceae</taxon>
        <taxon>Dioscorea</taxon>
    </lineage>
</organism>
<evidence type="ECO:0000313" key="2">
    <source>
        <dbReference type="Proteomes" id="UP000827976"/>
    </source>
</evidence>